<dbReference type="PANTHER" id="PTHR30008:SF0">
    <property type="entry name" value="EXODEOXYRIBONUCLEASE 7 LARGE SUBUNIT"/>
    <property type="match status" value="1"/>
</dbReference>
<dbReference type="PANTHER" id="PTHR30008">
    <property type="entry name" value="EXODEOXYRIBONUCLEASE 7 LARGE SUBUNIT"/>
    <property type="match status" value="1"/>
</dbReference>
<gene>
    <name evidence="4" type="ORF">HMPREF9456_01402</name>
</gene>
<accession>F8WYP2</accession>
<dbReference type="STRING" id="742767.HMPREF9456_01402"/>
<dbReference type="OrthoDB" id="1091804at2"/>
<evidence type="ECO:0000256" key="1">
    <source>
        <dbReference type="SAM" id="Coils"/>
    </source>
</evidence>
<organism evidence="4 5">
    <name type="scientific">Dysgonomonas mossii DSM 22836</name>
    <dbReference type="NCBI Taxonomy" id="742767"/>
    <lineage>
        <taxon>Bacteria</taxon>
        <taxon>Pseudomonadati</taxon>
        <taxon>Bacteroidota</taxon>
        <taxon>Bacteroidia</taxon>
        <taxon>Bacteroidales</taxon>
        <taxon>Dysgonomonadaceae</taxon>
        <taxon>Dysgonomonas</taxon>
    </lineage>
</organism>
<feature type="transmembrane region" description="Helical" evidence="2">
    <location>
        <begin position="478"/>
        <end position="497"/>
    </location>
</feature>
<dbReference type="SUPFAM" id="SSF69989">
    <property type="entry name" value="C-terminal domain of PLC-beta"/>
    <property type="match status" value="1"/>
</dbReference>
<comment type="caution">
    <text evidence="4">The sequence shown here is derived from an EMBL/GenBank/DDBJ whole genome shotgun (WGS) entry which is preliminary data.</text>
</comment>
<feature type="transmembrane region" description="Helical" evidence="2">
    <location>
        <begin position="29"/>
        <end position="50"/>
    </location>
</feature>
<keyword evidence="1" id="KW-0175">Coiled coil</keyword>
<dbReference type="HOGENOM" id="CLU_558576_0_0_10"/>
<evidence type="ECO:0000313" key="4">
    <source>
        <dbReference type="EMBL" id="EGK04374.1"/>
    </source>
</evidence>
<evidence type="ECO:0000313" key="5">
    <source>
        <dbReference type="Proteomes" id="UP000006420"/>
    </source>
</evidence>
<evidence type="ECO:0000256" key="2">
    <source>
        <dbReference type="SAM" id="Phobius"/>
    </source>
</evidence>
<keyword evidence="2" id="KW-1133">Transmembrane helix</keyword>
<keyword evidence="5" id="KW-1185">Reference proteome</keyword>
<keyword evidence="2" id="KW-0472">Membrane</keyword>
<sequence>MPDEQEDRSSDDFAERGAVIKGVMKEKSYYYILYIMVHPISIDIIVFLFCKETTRLLAMNELPASENKQLTQFYTPTELICIFRDMISDQNTNKKVIWMRGVYLINNNNKFYNYDILRDQLTGDEITLMVSNELKQKVTNGNLVMVAGIVLREIRKGGYVQLQLKATRIDIIQEQTISETEIKLAELRNIKLKKGFHNVDTLLENKLYTEDRPKIALIFADTSITDKDFITGKAAASSHIDFIEFRVSFNKTSDFLQLLKNLDTQSFDAISIIRGGGTGLEVVDNINLIETIVYMNTPIISAIGHENDKIFIKNIADKVVAVPHALGTYFKDMVERVISEKSKSRAALVEQVKKQYEKQLVQQEEQNKSLQKQLKEITESHKLTSEKSNTQITNLQKQLKEIFETNTVKDKRNQEQITAFTVQIKKLTDNQIEQDRTATKRTEELNKQLIASQIKIDNLLKSIEEKNKQINQLSSKRPGCLGMAATFAGIIIFILFII</sequence>
<dbReference type="eggNOG" id="COG1570">
    <property type="taxonomic scope" value="Bacteria"/>
</dbReference>
<reference evidence="4 5" key="1">
    <citation type="submission" date="2011-04" db="EMBL/GenBank/DDBJ databases">
        <title>The Genome Sequence of Dysgonomonas mossii DSM 22836.</title>
        <authorList>
            <consortium name="The Broad Institute Genome Sequencing Platform"/>
            <person name="Earl A."/>
            <person name="Ward D."/>
            <person name="Feldgarden M."/>
            <person name="Gevers D."/>
            <person name="Pudlo N."/>
            <person name="Martens E."/>
            <person name="Allen-Vercoe E."/>
            <person name="Young S.K."/>
            <person name="Zeng Q."/>
            <person name="Gargeya S."/>
            <person name="Fitzgerald M."/>
            <person name="Haas B."/>
            <person name="Abouelleil A."/>
            <person name="Alvarado L."/>
            <person name="Arachchi H.M."/>
            <person name="Berlin A."/>
            <person name="Brown A."/>
            <person name="Chapman S.B."/>
            <person name="Chen Z."/>
            <person name="Dunbar C."/>
            <person name="Freedman E."/>
            <person name="Gearin G."/>
            <person name="Gellesch M."/>
            <person name="Goldberg J."/>
            <person name="Griggs A."/>
            <person name="Gujja S."/>
            <person name="Heiman D."/>
            <person name="Howarth C."/>
            <person name="Larson L."/>
            <person name="Lui A."/>
            <person name="MacDonald P.J.P."/>
            <person name="Mehta T."/>
            <person name="Montmayeur A."/>
            <person name="Murphy C."/>
            <person name="Neiman D."/>
            <person name="Pearson M."/>
            <person name="Priest M."/>
            <person name="Roberts A."/>
            <person name="Saif S."/>
            <person name="Shea T."/>
            <person name="Shenoy N."/>
            <person name="Sisk P."/>
            <person name="Stolte C."/>
            <person name="Sykes S."/>
            <person name="Yandava C."/>
            <person name="Wortman J."/>
            <person name="Nusbaum C."/>
            <person name="Birren B."/>
        </authorList>
    </citation>
    <scope>NUCLEOTIDE SEQUENCE [LARGE SCALE GENOMIC DNA]</scope>
    <source>
        <strain evidence="4 5">DSM 22836</strain>
    </source>
</reference>
<dbReference type="InterPro" id="IPR020579">
    <property type="entry name" value="Exonuc_VII_lsu_C"/>
</dbReference>
<name>F8WYP2_9BACT</name>
<evidence type="ECO:0000259" key="3">
    <source>
        <dbReference type="Pfam" id="PF02601"/>
    </source>
</evidence>
<dbReference type="EMBL" id="ADLW01000004">
    <property type="protein sequence ID" value="EGK04374.1"/>
    <property type="molecule type" value="Genomic_DNA"/>
</dbReference>
<keyword evidence="2" id="KW-0812">Transmembrane</keyword>
<dbReference type="Proteomes" id="UP000006420">
    <property type="component" value="Unassembled WGS sequence"/>
</dbReference>
<dbReference type="Pfam" id="PF02601">
    <property type="entry name" value="Exonuc_VII_L"/>
    <property type="match status" value="1"/>
</dbReference>
<dbReference type="InterPro" id="IPR003753">
    <property type="entry name" value="Exonuc_VII_L"/>
</dbReference>
<dbReference type="GO" id="GO:0008855">
    <property type="term" value="F:exodeoxyribonuclease VII activity"/>
    <property type="evidence" value="ECO:0007669"/>
    <property type="project" value="InterPro"/>
</dbReference>
<dbReference type="GO" id="GO:0009318">
    <property type="term" value="C:exodeoxyribonuclease VII complex"/>
    <property type="evidence" value="ECO:0007669"/>
    <property type="project" value="InterPro"/>
</dbReference>
<feature type="coiled-coil region" evidence="1">
    <location>
        <begin position="346"/>
        <end position="387"/>
    </location>
</feature>
<proteinExistence type="predicted"/>
<dbReference type="GO" id="GO:0006308">
    <property type="term" value="P:DNA catabolic process"/>
    <property type="evidence" value="ECO:0007669"/>
    <property type="project" value="InterPro"/>
</dbReference>
<feature type="domain" description="Exonuclease VII large subunit C-terminal" evidence="3">
    <location>
        <begin position="228"/>
        <end position="476"/>
    </location>
</feature>
<protein>
    <recommendedName>
        <fullName evidence="3">Exonuclease VII large subunit C-terminal domain-containing protein</fullName>
    </recommendedName>
</protein>
<dbReference type="AlphaFoldDB" id="F8WYP2"/>